<organism evidence="2 3">
    <name type="scientific">Pseudoscardovia suis</name>
    <dbReference type="NCBI Taxonomy" id="987063"/>
    <lineage>
        <taxon>Bacteria</taxon>
        <taxon>Bacillati</taxon>
        <taxon>Actinomycetota</taxon>
        <taxon>Actinomycetes</taxon>
        <taxon>Bifidobacteriales</taxon>
        <taxon>Bifidobacteriaceae</taxon>
        <taxon>Pseudoscardovia</taxon>
    </lineage>
</organism>
<evidence type="ECO:0000313" key="2">
    <source>
        <dbReference type="EMBL" id="OZG53995.1"/>
    </source>
</evidence>
<feature type="transmembrane region" description="Helical" evidence="1">
    <location>
        <begin position="93"/>
        <end position="121"/>
    </location>
</feature>
<keyword evidence="1" id="KW-0472">Membrane</keyword>
<dbReference type="AlphaFoldDB" id="A0A261F4J2"/>
<comment type="caution">
    <text evidence="2">The sequence shown here is derived from an EMBL/GenBank/DDBJ whole genome shotgun (WGS) entry which is preliminary data.</text>
</comment>
<sequence length="261" mass="28195">MLRSELKRWICSPLVWCVIIVAMLLSVLSVYGCVQPAMNSGKSAEEQAELSELISTMAFGGALFSSVLGILVVTQDVQSGYFRFLTLRHSGFWFVACVKMIVAAVLAVPTAICNLAAVHGASSALMKAGAMTYASPQSMGKWIATYVFMYLVSALWGVALGLLLRNTAIAIVVQFVYQTLVEAQVISSFPRVGRWLFGGAESAIVDDTSLAERFSMWQGAGLAIAWVAVLSLLAWATSRRMDGILVLNFGVKRRPLAEGRA</sequence>
<evidence type="ECO:0000313" key="3">
    <source>
        <dbReference type="Proteomes" id="UP000216454"/>
    </source>
</evidence>
<evidence type="ECO:0000256" key="1">
    <source>
        <dbReference type="SAM" id="Phobius"/>
    </source>
</evidence>
<proteinExistence type="predicted"/>
<feature type="transmembrane region" description="Helical" evidence="1">
    <location>
        <begin position="216"/>
        <end position="236"/>
    </location>
</feature>
<feature type="transmembrane region" description="Helical" evidence="1">
    <location>
        <begin position="54"/>
        <end position="73"/>
    </location>
</feature>
<protein>
    <submittedName>
        <fullName evidence="2">ABC-2 family transporter protein</fullName>
    </submittedName>
</protein>
<name>A0A261F4J2_9BIFI</name>
<dbReference type="Proteomes" id="UP000216454">
    <property type="component" value="Unassembled WGS sequence"/>
</dbReference>
<gene>
    <name evidence="2" type="ORF">PSSU_0098</name>
</gene>
<feature type="transmembrane region" description="Helical" evidence="1">
    <location>
        <begin position="13"/>
        <end position="34"/>
    </location>
</feature>
<dbReference type="EMBL" id="MWWQ01000001">
    <property type="protein sequence ID" value="OZG53995.1"/>
    <property type="molecule type" value="Genomic_DNA"/>
</dbReference>
<keyword evidence="1" id="KW-0812">Transmembrane</keyword>
<dbReference type="PROSITE" id="PS51257">
    <property type="entry name" value="PROKAR_LIPOPROTEIN"/>
    <property type="match status" value="1"/>
</dbReference>
<keyword evidence="3" id="KW-1185">Reference proteome</keyword>
<feature type="transmembrane region" description="Helical" evidence="1">
    <location>
        <begin position="142"/>
        <end position="164"/>
    </location>
</feature>
<accession>A0A261F4J2</accession>
<reference evidence="2 3" key="1">
    <citation type="journal article" date="2017" name="BMC Genomics">
        <title>Comparative genomic and phylogenomic analyses of the Bifidobacteriaceae family.</title>
        <authorList>
            <person name="Lugli G.A."/>
            <person name="Milani C."/>
            <person name="Turroni F."/>
            <person name="Duranti S."/>
            <person name="Mancabelli L."/>
            <person name="Mangifesta M."/>
            <person name="Ferrario C."/>
            <person name="Modesto M."/>
            <person name="Mattarelli P."/>
            <person name="Jiri K."/>
            <person name="van Sinderen D."/>
            <person name="Ventura M."/>
        </authorList>
    </citation>
    <scope>NUCLEOTIDE SEQUENCE [LARGE SCALE GENOMIC DNA]</scope>
    <source>
        <strain evidence="2 3">DSM 24744</strain>
    </source>
</reference>
<keyword evidence="1" id="KW-1133">Transmembrane helix</keyword>